<evidence type="ECO:0000256" key="1">
    <source>
        <dbReference type="SAM" id="MobiDB-lite"/>
    </source>
</evidence>
<feature type="compositionally biased region" description="Low complexity" evidence="1">
    <location>
        <begin position="68"/>
        <end position="78"/>
    </location>
</feature>
<sequence>MERAEKIGLGIATAGHVLLFGLLSAGLFAAHDPLKLRNTPLDVTIVDDVALQSASPRISTEPPPPSQAPEQGPPEEAAPAPPPPEPAPAPVPPKATPAPKPPAPAPKPKPVEKAKPLPKVAAPAPTKAPPKPAPAKAAPAAPAKPAAAPAKTPAKAAPAKGSAERTRASGLPGDFLKGIAPEAPSRPAKPSTSDAAPAATVGPAQKTALVAEISRQIKPHWKAPTGADAEQLRTRVAVNLARDGSVIGNPEVVDTTGVTDSNRTQVRLHQELAVKAIRLAAPFRLPADLYDGWKSFTVNVDKRLSQ</sequence>
<comment type="caution">
    <text evidence="2">The sequence shown here is derived from an EMBL/GenBank/DDBJ whole genome shotgun (WGS) entry which is preliminary data.</text>
</comment>
<dbReference type="RefSeq" id="WP_184081040.1">
    <property type="nucleotide sequence ID" value="NZ_JACIJP010000004.1"/>
</dbReference>
<reference evidence="2 3" key="1">
    <citation type="submission" date="2020-08" db="EMBL/GenBank/DDBJ databases">
        <title>Genomic Encyclopedia of Type Strains, Phase IV (KMG-IV): sequencing the most valuable type-strain genomes for metagenomic binning, comparative biology and taxonomic classification.</title>
        <authorList>
            <person name="Goeker M."/>
        </authorList>
    </citation>
    <scope>NUCLEOTIDE SEQUENCE [LARGE SCALE GENOMIC DNA]</scope>
    <source>
        <strain evidence="2 3">DSM 102255</strain>
    </source>
</reference>
<dbReference type="Gene3D" id="3.30.1150.10">
    <property type="match status" value="1"/>
</dbReference>
<dbReference type="EMBL" id="JACIJP010000004">
    <property type="protein sequence ID" value="MBB6124725.1"/>
    <property type="molecule type" value="Genomic_DNA"/>
</dbReference>
<feature type="compositionally biased region" description="Pro residues" evidence="1">
    <location>
        <begin position="79"/>
        <end position="108"/>
    </location>
</feature>
<keyword evidence="3" id="KW-1185">Reference proteome</keyword>
<dbReference type="Proteomes" id="UP000552700">
    <property type="component" value="Unassembled WGS sequence"/>
</dbReference>
<accession>A0A841J872</accession>
<feature type="region of interest" description="Disordered" evidence="1">
    <location>
        <begin position="54"/>
        <end position="201"/>
    </location>
</feature>
<protein>
    <submittedName>
        <fullName evidence="2">Outer membrane biosynthesis protein TonB</fullName>
    </submittedName>
</protein>
<dbReference type="AlphaFoldDB" id="A0A841J872"/>
<organism evidence="2 3">
    <name type="scientific">Sphingobium subterraneum</name>
    <dbReference type="NCBI Taxonomy" id="627688"/>
    <lineage>
        <taxon>Bacteria</taxon>
        <taxon>Pseudomonadati</taxon>
        <taxon>Pseudomonadota</taxon>
        <taxon>Alphaproteobacteria</taxon>
        <taxon>Sphingomonadales</taxon>
        <taxon>Sphingomonadaceae</taxon>
        <taxon>Sphingobium</taxon>
    </lineage>
</organism>
<feature type="compositionally biased region" description="Low complexity" evidence="1">
    <location>
        <begin position="134"/>
        <end position="161"/>
    </location>
</feature>
<name>A0A841J872_9SPHN</name>
<proteinExistence type="predicted"/>
<evidence type="ECO:0000313" key="3">
    <source>
        <dbReference type="Proteomes" id="UP000552700"/>
    </source>
</evidence>
<gene>
    <name evidence="2" type="ORF">FHS92_002478</name>
</gene>
<dbReference type="PRINTS" id="PR01217">
    <property type="entry name" value="PRICHEXTENSN"/>
</dbReference>
<evidence type="ECO:0000313" key="2">
    <source>
        <dbReference type="EMBL" id="MBB6124725.1"/>
    </source>
</evidence>